<evidence type="ECO:0000256" key="3">
    <source>
        <dbReference type="ARBA" id="ARBA00022490"/>
    </source>
</evidence>
<dbReference type="PROSITE" id="PS51096">
    <property type="entry name" value="PTS_EIIA_TYPE_4"/>
    <property type="match status" value="1"/>
</dbReference>
<gene>
    <name evidence="9" type="ORF">LZ11_01202</name>
</gene>
<dbReference type="GO" id="GO:0005737">
    <property type="term" value="C:cytoplasm"/>
    <property type="evidence" value="ECO:0007669"/>
    <property type="project" value="UniProtKB-SubCell"/>
</dbReference>
<keyword evidence="7" id="KW-0418">Kinase</keyword>
<evidence type="ECO:0000256" key="5">
    <source>
        <dbReference type="ARBA" id="ARBA00022679"/>
    </source>
</evidence>
<evidence type="ECO:0000256" key="7">
    <source>
        <dbReference type="ARBA" id="ARBA00022777"/>
    </source>
</evidence>
<dbReference type="InterPro" id="IPR051471">
    <property type="entry name" value="Bacterial_PTS_sugar_comp"/>
</dbReference>
<dbReference type="GO" id="GO:0009401">
    <property type="term" value="P:phosphoenolpyruvate-dependent sugar phosphotransferase system"/>
    <property type="evidence" value="ECO:0007669"/>
    <property type="project" value="UniProtKB-KW"/>
</dbReference>
<dbReference type="InterPro" id="IPR033887">
    <property type="entry name" value="PTS_IIA_man"/>
</dbReference>
<feature type="domain" description="PTS EIIA type-4" evidence="8">
    <location>
        <begin position="1"/>
        <end position="122"/>
    </location>
</feature>
<dbReference type="SUPFAM" id="SSF53062">
    <property type="entry name" value="PTS system fructose IIA component-like"/>
    <property type="match status" value="1"/>
</dbReference>
<reference evidence="9 10" key="1">
    <citation type="submission" date="2019-07" db="EMBL/GenBank/DDBJ databases">
        <title>Genomic Encyclopedia of Type Strains, Phase I: the one thousand microbial genomes (KMG-I) project.</title>
        <authorList>
            <person name="Kyrpides N."/>
        </authorList>
    </citation>
    <scope>NUCLEOTIDE SEQUENCE [LARGE SCALE GENOMIC DNA]</scope>
    <source>
        <strain evidence="9 10">DSM 16647</strain>
    </source>
</reference>
<name>A0A5S5ASQ7_9FIRM</name>
<evidence type="ECO:0000256" key="6">
    <source>
        <dbReference type="ARBA" id="ARBA00022683"/>
    </source>
</evidence>
<dbReference type="PANTHER" id="PTHR33799:SF1">
    <property type="entry name" value="PTS SYSTEM MANNOSE-SPECIFIC EIIAB COMPONENT-RELATED"/>
    <property type="match status" value="1"/>
</dbReference>
<keyword evidence="5" id="KW-0808">Transferase</keyword>
<evidence type="ECO:0000256" key="4">
    <source>
        <dbReference type="ARBA" id="ARBA00022597"/>
    </source>
</evidence>
<dbReference type="PANTHER" id="PTHR33799">
    <property type="entry name" value="PTS PERMEASE-RELATED-RELATED"/>
    <property type="match status" value="1"/>
</dbReference>
<dbReference type="GO" id="GO:0016020">
    <property type="term" value="C:membrane"/>
    <property type="evidence" value="ECO:0007669"/>
    <property type="project" value="InterPro"/>
</dbReference>
<sequence>MVSHCNLAPELHKTLETVMGVQQHIESVGLHPGESKENFKLRVVEAVSRVDRGRGVLILADLFGGTPCNACFELIGSELRNARIDILTGLNLPMAVKACRARHVKSLKELVSVVKKAATEGVMSYAEMLVE</sequence>
<dbReference type="AlphaFoldDB" id="A0A5S5ASQ7"/>
<proteinExistence type="predicted"/>
<dbReference type="GO" id="GO:0016301">
    <property type="term" value="F:kinase activity"/>
    <property type="evidence" value="ECO:0007669"/>
    <property type="project" value="UniProtKB-KW"/>
</dbReference>
<evidence type="ECO:0000313" key="10">
    <source>
        <dbReference type="Proteomes" id="UP000322294"/>
    </source>
</evidence>
<evidence type="ECO:0000259" key="8">
    <source>
        <dbReference type="PROSITE" id="PS51096"/>
    </source>
</evidence>
<keyword evidence="10" id="KW-1185">Reference proteome</keyword>
<dbReference type="InterPro" id="IPR036662">
    <property type="entry name" value="PTS_EIIA_man-typ_sf"/>
</dbReference>
<dbReference type="Pfam" id="PF03610">
    <property type="entry name" value="EIIA-man"/>
    <property type="match status" value="1"/>
</dbReference>
<evidence type="ECO:0000256" key="1">
    <source>
        <dbReference type="ARBA" id="ARBA00004496"/>
    </source>
</evidence>
<dbReference type="EMBL" id="VNHO01000010">
    <property type="protein sequence ID" value="TYP55487.1"/>
    <property type="molecule type" value="Genomic_DNA"/>
</dbReference>
<accession>A0A5S5ASQ7</accession>
<dbReference type="Proteomes" id="UP000322294">
    <property type="component" value="Unassembled WGS sequence"/>
</dbReference>
<dbReference type="Gene3D" id="3.40.50.510">
    <property type="entry name" value="Phosphotransferase system, mannose-type IIA component"/>
    <property type="match status" value="1"/>
</dbReference>
<dbReference type="CDD" id="cd00006">
    <property type="entry name" value="PTS_IIA_man"/>
    <property type="match status" value="1"/>
</dbReference>
<keyword evidence="4" id="KW-0762">Sugar transport</keyword>
<keyword evidence="2" id="KW-0813">Transport</keyword>
<keyword evidence="3" id="KW-0963">Cytoplasm</keyword>
<comment type="subcellular location">
    <subcellularLocation>
        <location evidence="1">Cytoplasm</location>
    </subcellularLocation>
</comment>
<evidence type="ECO:0000313" key="9">
    <source>
        <dbReference type="EMBL" id="TYP55487.1"/>
    </source>
</evidence>
<organism evidence="9 10">
    <name type="scientific">Thermosediminibacter litoriperuensis</name>
    <dbReference type="NCBI Taxonomy" id="291989"/>
    <lineage>
        <taxon>Bacteria</taxon>
        <taxon>Bacillati</taxon>
        <taxon>Bacillota</taxon>
        <taxon>Clostridia</taxon>
        <taxon>Thermosediminibacterales</taxon>
        <taxon>Thermosediminibacteraceae</taxon>
        <taxon>Thermosediminibacter</taxon>
    </lineage>
</organism>
<comment type="caution">
    <text evidence="9">The sequence shown here is derived from an EMBL/GenBank/DDBJ whole genome shotgun (WGS) entry which is preliminary data.</text>
</comment>
<protein>
    <submittedName>
        <fullName evidence="9">PTS system mannose-specific IIA component</fullName>
    </submittedName>
</protein>
<keyword evidence="6" id="KW-0598">Phosphotransferase system</keyword>
<evidence type="ECO:0000256" key="2">
    <source>
        <dbReference type="ARBA" id="ARBA00022448"/>
    </source>
</evidence>
<dbReference type="InterPro" id="IPR004701">
    <property type="entry name" value="PTS_EIIA_man-typ"/>
</dbReference>